<keyword evidence="2" id="KW-1003">Cell membrane</keyword>
<evidence type="ECO:0000256" key="4">
    <source>
        <dbReference type="ARBA" id="ARBA00022989"/>
    </source>
</evidence>
<dbReference type="RefSeq" id="WP_066519699.1">
    <property type="nucleotide sequence ID" value="NZ_CABMOF010000002.1"/>
</dbReference>
<feature type="transmembrane region" description="Helical" evidence="6">
    <location>
        <begin position="140"/>
        <end position="162"/>
    </location>
</feature>
<dbReference type="AlphaFoldDB" id="A0A136Q440"/>
<sequence>MKNILKQLPVVMIAIAIMAASINMFLAPHNIAAGGVSGIGVLLEWAVGIDRAVVVMVLNIGMLVLAFFFLGRPVFIKSLIGSLLLPVGLALMPEMMLVQDRMLSVIFGSILFAIAVAILYRRESSSGGTTIPPLIMKKYAGVNTAVGLLVTDMVVVVFNIFVFGMESFLFAVLSLIITSVVMTYIETGMNRKKAVVITSRSATEDIRRDIFGEGGHNIKTLGTEEGDRALVVLLDDKDYPSLLKLVDERDKSALVVAYNVAEAHGIGGERSPLDNEERKGNI</sequence>
<evidence type="ECO:0000256" key="6">
    <source>
        <dbReference type="SAM" id="Phobius"/>
    </source>
</evidence>
<feature type="transmembrane region" description="Helical" evidence="6">
    <location>
        <begin position="12"/>
        <end position="32"/>
    </location>
</feature>
<evidence type="ECO:0000256" key="5">
    <source>
        <dbReference type="ARBA" id="ARBA00023136"/>
    </source>
</evidence>
<dbReference type="InterPro" id="IPR051461">
    <property type="entry name" value="UPF0750_membrane"/>
</dbReference>
<dbReference type="PATRIC" id="fig|626937.4.peg.1618"/>
<name>A0A136Q440_9FIRM</name>
<evidence type="ECO:0000256" key="2">
    <source>
        <dbReference type="ARBA" id="ARBA00022475"/>
    </source>
</evidence>
<dbReference type="EMBL" id="LSZW01000061">
    <property type="protein sequence ID" value="KXK65422.1"/>
    <property type="molecule type" value="Genomic_DNA"/>
</dbReference>
<proteinExistence type="predicted"/>
<dbReference type="GO" id="GO:0005886">
    <property type="term" value="C:plasma membrane"/>
    <property type="evidence" value="ECO:0007669"/>
    <property type="project" value="UniProtKB-SubCell"/>
</dbReference>
<keyword evidence="8" id="KW-1185">Reference proteome</keyword>
<keyword evidence="3 6" id="KW-0812">Transmembrane</keyword>
<accession>A0A136Q440</accession>
<reference evidence="7 8" key="1">
    <citation type="submission" date="2016-02" db="EMBL/GenBank/DDBJ databases">
        <authorList>
            <person name="Wen L."/>
            <person name="He K."/>
            <person name="Yang H."/>
        </authorList>
    </citation>
    <scope>NUCLEOTIDE SEQUENCE [LARGE SCALE GENOMIC DNA]</scope>
    <source>
        <strain evidence="7 8">DSM 22607</strain>
    </source>
</reference>
<organism evidence="7 8">
    <name type="scientific">Christensenella minuta</name>
    <dbReference type="NCBI Taxonomy" id="626937"/>
    <lineage>
        <taxon>Bacteria</taxon>
        <taxon>Bacillati</taxon>
        <taxon>Bacillota</taxon>
        <taxon>Clostridia</taxon>
        <taxon>Christensenellales</taxon>
        <taxon>Christensenellaceae</taxon>
        <taxon>Christensenella</taxon>
    </lineage>
</organism>
<dbReference type="InterPro" id="IPR003740">
    <property type="entry name" value="YitT"/>
</dbReference>
<keyword evidence="4 6" id="KW-1133">Transmembrane helix</keyword>
<evidence type="ECO:0000256" key="3">
    <source>
        <dbReference type="ARBA" id="ARBA00022692"/>
    </source>
</evidence>
<keyword evidence="5 6" id="KW-0472">Membrane</keyword>
<evidence type="ECO:0000313" key="7">
    <source>
        <dbReference type="EMBL" id="KXK65422.1"/>
    </source>
</evidence>
<evidence type="ECO:0000256" key="1">
    <source>
        <dbReference type="ARBA" id="ARBA00004651"/>
    </source>
</evidence>
<dbReference type="KEGG" id="cmiu:B1H56_11000"/>
<dbReference type="PIRSF" id="PIRSF006483">
    <property type="entry name" value="Membrane_protein_YitT"/>
    <property type="match status" value="1"/>
</dbReference>
<protein>
    <recommendedName>
        <fullName evidence="9">DUF2179 domain-containing protein</fullName>
    </recommendedName>
</protein>
<dbReference type="PANTHER" id="PTHR33545">
    <property type="entry name" value="UPF0750 MEMBRANE PROTEIN YITT-RELATED"/>
    <property type="match status" value="1"/>
</dbReference>
<evidence type="ECO:0000313" key="8">
    <source>
        <dbReference type="Proteomes" id="UP000070366"/>
    </source>
</evidence>
<dbReference type="OrthoDB" id="9779786at2"/>
<dbReference type="STRING" id="626937.HMPREF3293_01634"/>
<feature type="transmembrane region" description="Helical" evidence="6">
    <location>
        <begin position="168"/>
        <end position="185"/>
    </location>
</feature>
<feature type="transmembrane region" description="Helical" evidence="6">
    <location>
        <begin position="102"/>
        <end position="120"/>
    </location>
</feature>
<dbReference type="Proteomes" id="UP000070366">
    <property type="component" value="Unassembled WGS sequence"/>
</dbReference>
<dbReference type="PANTHER" id="PTHR33545:SF9">
    <property type="entry name" value="UPF0750 MEMBRANE PROTEIN YITE"/>
    <property type="match status" value="1"/>
</dbReference>
<feature type="transmembrane region" description="Helical" evidence="6">
    <location>
        <begin position="78"/>
        <end position="96"/>
    </location>
</feature>
<evidence type="ECO:0008006" key="9">
    <source>
        <dbReference type="Google" id="ProtNLM"/>
    </source>
</evidence>
<dbReference type="Pfam" id="PF02588">
    <property type="entry name" value="YitT_membrane"/>
    <property type="match status" value="1"/>
</dbReference>
<feature type="transmembrane region" description="Helical" evidence="6">
    <location>
        <begin position="52"/>
        <end position="71"/>
    </location>
</feature>
<comment type="subcellular location">
    <subcellularLocation>
        <location evidence="1">Cell membrane</location>
        <topology evidence="1">Multi-pass membrane protein</topology>
    </subcellularLocation>
</comment>
<gene>
    <name evidence="7" type="ORF">HMPREF3293_01634</name>
</gene>
<comment type="caution">
    <text evidence="7">The sequence shown here is derived from an EMBL/GenBank/DDBJ whole genome shotgun (WGS) entry which is preliminary data.</text>
</comment>